<evidence type="ECO:0000313" key="2">
    <source>
        <dbReference type="Proteomes" id="UP001201629"/>
    </source>
</evidence>
<reference evidence="1 2" key="1">
    <citation type="submission" date="2022-01" db="EMBL/GenBank/DDBJ databases">
        <authorList>
            <person name="Riesco R."/>
            <person name="Trujillo M.E."/>
        </authorList>
    </citation>
    <scope>NUCLEOTIDE SEQUENCE [LARGE SCALE GENOMIC DNA]</scope>
    <source>
        <strain evidence="1 2">NIE79</strain>
    </source>
</reference>
<name>A0ABS9N7W4_9ACTN</name>
<protein>
    <submittedName>
        <fullName evidence="1">Uncharacterized protein</fullName>
    </submittedName>
</protein>
<dbReference type="EMBL" id="JAKKFD010000044">
    <property type="protein sequence ID" value="MCG5446045.1"/>
    <property type="molecule type" value="Genomic_DNA"/>
</dbReference>
<sequence length="82" mass="9180">MELDYRAQIDVPADPIGDWEELKRVAPNPLVPTYGEVIAAALSDDERGRLDTYMTALAAAGTPTRRTMATAFLRARRPHRNR</sequence>
<evidence type="ECO:0000313" key="1">
    <source>
        <dbReference type="EMBL" id="MCG5446045.1"/>
    </source>
</evidence>
<organism evidence="1 2">
    <name type="scientific">Micromonospora trifolii</name>
    <dbReference type="NCBI Taxonomy" id="2911208"/>
    <lineage>
        <taxon>Bacteria</taxon>
        <taxon>Bacillati</taxon>
        <taxon>Actinomycetota</taxon>
        <taxon>Actinomycetes</taxon>
        <taxon>Micromonosporales</taxon>
        <taxon>Micromonosporaceae</taxon>
        <taxon>Micromonospora</taxon>
    </lineage>
</organism>
<accession>A0ABS9N7W4</accession>
<proteinExistence type="predicted"/>
<dbReference type="RefSeq" id="WP_238680982.1">
    <property type="nucleotide sequence ID" value="NZ_JAKKFD010000044.1"/>
</dbReference>
<comment type="caution">
    <text evidence="1">The sequence shown here is derived from an EMBL/GenBank/DDBJ whole genome shotgun (WGS) entry which is preliminary data.</text>
</comment>
<dbReference type="Proteomes" id="UP001201629">
    <property type="component" value="Unassembled WGS sequence"/>
</dbReference>
<gene>
    <name evidence="1" type="ORF">NIE79_004609</name>
</gene>
<keyword evidence="2" id="KW-1185">Reference proteome</keyword>